<evidence type="ECO:0000313" key="5">
    <source>
        <dbReference type="EMBL" id="KAK6125235.1"/>
    </source>
</evidence>
<accession>A0ABR0UTG6</accession>
<dbReference type="PANTHER" id="PTHR23310">
    <property type="entry name" value="ACYL-COA-BINDING PROTEIN, ACBP"/>
    <property type="match status" value="1"/>
</dbReference>
<comment type="similarity">
    <text evidence="1">Belongs to the ACBP family.</text>
</comment>
<dbReference type="Pfam" id="PF00887">
    <property type="entry name" value="ACBP"/>
    <property type="match status" value="1"/>
</dbReference>
<sequence>MDAVDILMLCVVGFSVLVFLIVQNLDSVQENRKIESKIRNGPYFFQSSRAICDQEEEKSVASDQSFKRAVFEEIIEEEAEIQENASSDNFCSGLFNVSEKTGENEIIDDWEGIERSELEKKFGEAVVFMSYKRNADKIDGDLKLELYALQKLVLEGVCQHGSQPMALNFSARAQWNAWQKLGNMSRDKAMEKYVNILVNAIPGWKSKYGVEAEIQIV</sequence>
<name>A0ABR0UTG6_REHGL</name>
<dbReference type="SUPFAM" id="SSF47027">
    <property type="entry name" value="Acyl-CoA binding protein"/>
    <property type="match status" value="1"/>
</dbReference>
<dbReference type="InterPro" id="IPR035984">
    <property type="entry name" value="Acyl-CoA-binding_sf"/>
</dbReference>
<keyword evidence="6" id="KW-1185">Reference proteome</keyword>
<evidence type="ECO:0000313" key="6">
    <source>
        <dbReference type="Proteomes" id="UP001318860"/>
    </source>
</evidence>
<dbReference type="PROSITE" id="PS51228">
    <property type="entry name" value="ACB_2"/>
    <property type="match status" value="1"/>
</dbReference>
<dbReference type="InterPro" id="IPR000582">
    <property type="entry name" value="Acyl-CoA-binding_protein"/>
</dbReference>
<dbReference type="EMBL" id="JABTTQ020002251">
    <property type="protein sequence ID" value="KAK6125235.1"/>
    <property type="molecule type" value="Genomic_DNA"/>
</dbReference>
<keyword evidence="2" id="KW-0446">Lipid-binding</keyword>
<dbReference type="InterPro" id="IPR014352">
    <property type="entry name" value="FERM/acyl-CoA-bd_prot_sf"/>
</dbReference>
<proteinExistence type="inferred from homology"/>
<gene>
    <name evidence="5" type="ORF">DH2020_040979</name>
</gene>
<evidence type="ECO:0000259" key="4">
    <source>
        <dbReference type="PROSITE" id="PS51228"/>
    </source>
</evidence>
<keyword evidence="3" id="KW-0472">Membrane</keyword>
<evidence type="ECO:0000256" key="3">
    <source>
        <dbReference type="SAM" id="Phobius"/>
    </source>
</evidence>
<dbReference type="Gene3D" id="1.20.80.10">
    <property type="match status" value="1"/>
</dbReference>
<protein>
    <recommendedName>
        <fullName evidence="4">ACB domain-containing protein</fullName>
    </recommendedName>
</protein>
<keyword evidence="3" id="KW-1133">Transmembrane helix</keyword>
<dbReference type="PANTHER" id="PTHR23310:SF105">
    <property type="entry name" value="ACYL-COA-BINDING DOMAIN-CONTAINING PROTEIN 5"/>
    <property type="match status" value="1"/>
</dbReference>
<organism evidence="5 6">
    <name type="scientific">Rehmannia glutinosa</name>
    <name type="common">Chinese foxglove</name>
    <dbReference type="NCBI Taxonomy" id="99300"/>
    <lineage>
        <taxon>Eukaryota</taxon>
        <taxon>Viridiplantae</taxon>
        <taxon>Streptophyta</taxon>
        <taxon>Embryophyta</taxon>
        <taxon>Tracheophyta</taxon>
        <taxon>Spermatophyta</taxon>
        <taxon>Magnoliopsida</taxon>
        <taxon>eudicotyledons</taxon>
        <taxon>Gunneridae</taxon>
        <taxon>Pentapetalae</taxon>
        <taxon>asterids</taxon>
        <taxon>lamiids</taxon>
        <taxon>Lamiales</taxon>
        <taxon>Orobanchaceae</taxon>
        <taxon>Rehmannieae</taxon>
        <taxon>Rehmannia</taxon>
    </lineage>
</organism>
<comment type="caution">
    <text evidence="5">The sequence shown here is derived from an EMBL/GenBank/DDBJ whole genome shotgun (WGS) entry which is preliminary data.</text>
</comment>
<evidence type="ECO:0000256" key="2">
    <source>
        <dbReference type="ARBA" id="ARBA00023121"/>
    </source>
</evidence>
<evidence type="ECO:0000256" key="1">
    <source>
        <dbReference type="ARBA" id="ARBA00005567"/>
    </source>
</evidence>
<keyword evidence="3" id="KW-0812">Transmembrane</keyword>
<reference evidence="5 6" key="1">
    <citation type="journal article" date="2021" name="Comput. Struct. Biotechnol. J.">
        <title>De novo genome assembly of the potent medicinal plant Rehmannia glutinosa using nanopore technology.</title>
        <authorList>
            <person name="Ma L."/>
            <person name="Dong C."/>
            <person name="Song C."/>
            <person name="Wang X."/>
            <person name="Zheng X."/>
            <person name="Niu Y."/>
            <person name="Chen S."/>
            <person name="Feng W."/>
        </authorList>
    </citation>
    <scope>NUCLEOTIDE SEQUENCE [LARGE SCALE GENOMIC DNA]</scope>
    <source>
        <strain evidence="5">DH-2019</strain>
    </source>
</reference>
<feature type="domain" description="ACB" evidence="4">
    <location>
        <begin position="118"/>
        <end position="206"/>
    </location>
</feature>
<feature type="transmembrane region" description="Helical" evidence="3">
    <location>
        <begin position="6"/>
        <end position="25"/>
    </location>
</feature>
<dbReference type="Proteomes" id="UP001318860">
    <property type="component" value="Unassembled WGS sequence"/>
</dbReference>